<gene>
    <name evidence="1" type="ORF">GWI33_011902</name>
</gene>
<dbReference type="Proteomes" id="UP000625711">
    <property type="component" value="Unassembled WGS sequence"/>
</dbReference>
<name>A0A834IA70_RHYFE</name>
<organism evidence="1 2">
    <name type="scientific">Rhynchophorus ferrugineus</name>
    <name type="common">Red palm weevil</name>
    <name type="synonym">Curculio ferrugineus</name>
    <dbReference type="NCBI Taxonomy" id="354439"/>
    <lineage>
        <taxon>Eukaryota</taxon>
        <taxon>Metazoa</taxon>
        <taxon>Ecdysozoa</taxon>
        <taxon>Arthropoda</taxon>
        <taxon>Hexapoda</taxon>
        <taxon>Insecta</taxon>
        <taxon>Pterygota</taxon>
        <taxon>Neoptera</taxon>
        <taxon>Endopterygota</taxon>
        <taxon>Coleoptera</taxon>
        <taxon>Polyphaga</taxon>
        <taxon>Cucujiformia</taxon>
        <taxon>Curculionidae</taxon>
        <taxon>Dryophthorinae</taxon>
        <taxon>Rhynchophorus</taxon>
    </lineage>
</organism>
<feature type="non-terminal residue" evidence="1">
    <location>
        <position position="44"/>
    </location>
</feature>
<protein>
    <submittedName>
        <fullName evidence="1">Uncharacterized protein</fullName>
    </submittedName>
</protein>
<accession>A0A834IA70</accession>
<dbReference type="AlphaFoldDB" id="A0A834IA70"/>
<proteinExistence type="predicted"/>
<reference evidence="1" key="1">
    <citation type="submission" date="2020-08" db="EMBL/GenBank/DDBJ databases">
        <title>Genome sequencing and assembly of the red palm weevil Rhynchophorus ferrugineus.</title>
        <authorList>
            <person name="Dias G.B."/>
            <person name="Bergman C.M."/>
            <person name="Manee M."/>
        </authorList>
    </citation>
    <scope>NUCLEOTIDE SEQUENCE</scope>
    <source>
        <strain evidence="1">AA-2017</strain>
        <tissue evidence="1">Whole larva</tissue>
    </source>
</reference>
<comment type="caution">
    <text evidence="1">The sequence shown here is derived from an EMBL/GenBank/DDBJ whole genome shotgun (WGS) entry which is preliminary data.</text>
</comment>
<sequence>MYTGSVIVEPNSTGNLISGHAAAAYIVNDTVLPSIPYSKTGAGR</sequence>
<keyword evidence="2" id="KW-1185">Reference proteome</keyword>
<evidence type="ECO:0000313" key="2">
    <source>
        <dbReference type="Proteomes" id="UP000625711"/>
    </source>
</evidence>
<evidence type="ECO:0000313" key="1">
    <source>
        <dbReference type="EMBL" id="KAF7275287.1"/>
    </source>
</evidence>
<dbReference type="EMBL" id="JAACXV010010914">
    <property type="protein sequence ID" value="KAF7275287.1"/>
    <property type="molecule type" value="Genomic_DNA"/>
</dbReference>